<evidence type="ECO:0000256" key="6">
    <source>
        <dbReference type="SAM" id="Phobius"/>
    </source>
</evidence>
<reference evidence="8" key="1">
    <citation type="submission" date="2021-01" db="EMBL/GenBank/DDBJ databases">
        <authorList>
            <consortium name="Genoscope - CEA"/>
            <person name="William W."/>
        </authorList>
    </citation>
    <scope>NUCLEOTIDE SEQUENCE</scope>
</reference>
<feature type="transmembrane region" description="Helical" evidence="6">
    <location>
        <begin position="601"/>
        <end position="628"/>
    </location>
</feature>
<dbReference type="PROSITE" id="PS50893">
    <property type="entry name" value="ABC_TRANSPORTER_2"/>
    <property type="match status" value="1"/>
</dbReference>
<feature type="transmembrane region" description="Helical" evidence="6">
    <location>
        <begin position="415"/>
        <end position="435"/>
    </location>
</feature>
<dbReference type="Proteomes" id="UP000692954">
    <property type="component" value="Unassembled WGS sequence"/>
</dbReference>
<dbReference type="PANTHER" id="PTHR48041:SF139">
    <property type="entry name" value="PROTEIN SCARLET"/>
    <property type="match status" value="1"/>
</dbReference>
<name>A0A8S1M8J8_9CILI</name>
<keyword evidence="4 6" id="KW-1133">Transmembrane helix</keyword>
<dbReference type="OrthoDB" id="6512918at2759"/>
<accession>A0A8S1M8J8</accession>
<dbReference type="InterPro" id="IPR013525">
    <property type="entry name" value="ABC2_TM"/>
</dbReference>
<dbReference type="GO" id="GO:0005524">
    <property type="term" value="F:ATP binding"/>
    <property type="evidence" value="ECO:0007669"/>
    <property type="project" value="InterPro"/>
</dbReference>
<keyword evidence="2" id="KW-0813">Transport</keyword>
<evidence type="ECO:0000313" key="9">
    <source>
        <dbReference type="Proteomes" id="UP000692954"/>
    </source>
</evidence>
<proteinExistence type="predicted"/>
<dbReference type="Pfam" id="PF01061">
    <property type="entry name" value="ABC2_membrane"/>
    <property type="match status" value="1"/>
</dbReference>
<sequence length="896" mass="103034">MKDKNQKECLITLPIRSESVSNTQVIDLKWNNVTVTLSQEIKKKTKVRESENLLEKESNTKYILNNVTGYALRGQLTAILGPSGAGKTTLVALLSKRYKGNNNISVSGTFLANNEEYEKFTDFGAFVMQDDLLMATLTVKETLLFSASLRLKGTYLNKISRVNELIKDLNLHLCKDTYIGDRMLKGISGGEKKRTAIGVELVSDPPVIILDEPTSGLDSYTAFICMNILKKIALKYQRTIVFTIHQPSFDISSLFNRVIILNNGQNIYQGDADKIIGYCDQIGLKVLPYSNPLDTIMNNINPIYNNQQQLVTYDNYSKYLELAVTSYTTQQNGILKRKTQSTFSEEFKMLFWRAKTNFWRSPTLLRAKIIAAFILSIFIGSLYWNVGHEMPKQTPQISSYQEITQFLQNMNGACFMGGTGAFFSALHPMMMLFPVEREIFLKEENTKLYKIFPYFITKILVEIPSNISVSIILALILYWAFGFIWEIGKVIQFILITIAVSLSGNGIGIFTGCLFPDPKRAAQLGPVIMLPIQLFGGQLVNLKTIPIWISWFQYISPFKYFLEAFGRTQLEDVEFTTIIKNKNDFETITISPMQYYGRDFGLWNCILVLFGVAIAFHILAVIFLKLLVKKLNSCSFFIQIMSKIDYIKYVFYFSVFPFVFGNEVNISKSQNVLDESSKGKSCKDQCKNNNDYDRCYNECKIEKEQPIIQIISITCIVFSLILILFIIWKRKQVIRLFRCILNRRTIMMESFLNNAILIKNSNLLLNQFRKVGKMLNQSQNELIFTQNGKLHKEEDVQIMCKINEKEQYISISLLGNDKYGVWSGSGVTIIDYSNQLKIWFIKDYEEQQQARQSGLWEHLIYQGEFDEEVRAFSGQWYYDGFENDLTYSGTWILKMK</sequence>
<feature type="transmembrane region" description="Helical" evidence="6">
    <location>
        <begin position="707"/>
        <end position="728"/>
    </location>
</feature>
<evidence type="ECO:0000256" key="5">
    <source>
        <dbReference type="ARBA" id="ARBA00023136"/>
    </source>
</evidence>
<dbReference type="EMBL" id="CAJJDN010000030">
    <property type="protein sequence ID" value="CAD8072966.1"/>
    <property type="molecule type" value="Genomic_DNA"/>
</dbReference>
<keyword evidence="5 6" id="KW-0472">Membrane</keyword>
<dbReference type="PANTHER" id="PTHR48041">
    <property type="entry name" value="ABC TRANSPORTER G FAMILY MEMBER 28"/>
    <property type="match status" value="1"/>
</dbReference>
<feature type="transmembrane region" description="Helical" evidence="6">
    <location>
        <begin position="455"/>
        <end position="481"/>
    </location>
</feature>
<dbReference type="Pfam" id="PF00005">
    <property type="entry name" value="ABC_tran"/>
    <property type="match status" value="1"/>
</dbReference>
<feature type="transmembrane region" description="Helical" evidence="6">
    <location>
        <begin position="649"/>
        <end position="666"/>
    </location>
</feature>
<evidence type="ECO:0000313" key="8">
    <source>
        <dbReference type="EMBL" id="CAD8072966.1"/>
    </source>
</evidence>
<feature type="transmembrane region" description="Helical" evidence="6">
    <location>
        <begin position="493"/>
        <end position="515"/>
    </location>
</feature>
<dbReference type="SMART" id="SM00382">
    <property type="entry name" value="AAA"/>
    <property type="match status" value="1"/>
</dbReference>
<feature type="transmembrane region" description="Helical" evidence="6">
    <location>
        <begin position="363"/>
        <end position="384"/>
    </location>
</feature>
<dbReference type="GO" id="GO:0140359">
    <property type="term" value="F:ABC-type transporter activity"/>
    <property type="evidence" value="ECO:0007669"/>
    <property type="project" value="InterPro"/>
</dbReference>
<keyword evidence="3 6" id="KW-0812">Transmembrane</keyword>
<gene>
    <name evidence="8" type="ORF">PSON_ATCC_30995.1.T0300057</name>
</gene>
<dbReference type="GO" id="GO:0016020">
    <property type="term" value="C:membrane"/>
    <property type="evidence" value="ECO:0007669"/>
    <property type="project" value="UniProtKB-SubCell"/>
</dbReference>
<dbReference type="AlphaFoldDB" id="A0A8S1M8J8"/>
<comment type="subcellular location">
    <subcellularLocation>
        <location evidence="1">Membrane</location>
        <topology evidence="1">Multi-pass membrane protein</topology>
    </subcellularLocation>
</comment>
<dbReference type="InterPro" id="IPR003439">
    <property type="entry name" value="ABC_transporter-like_ATP-bd"/>
</dbReference>
<organism evidence="8 9">
    <name type="scientific">Paramecium sonneborni</name>
    <dbReference type="NCBI Taxonomy" id="65129"/>
    <lineage>
        <taxon>Eukaryota</taxon>
        <taxon>Sar</taxon>
        <taxon>Alveolata</taxon>
        <taxon>Ciliophora</taxon>
        <taxon>Intramacronucleata</taxon>
        <taxon>Oligohymenophorea</taxon>
        <taxon>Peniculida</taxon>
        <taxon>Parameciidae</taxon>
        <taxon>Paramecium</taxon>
    </lineage>
</organism>
<feature type="domain" description="ABC transporter" evidence="7">
    <location>
        <begin position="48"/>
        <end position="288"/>
    </location>
</feature>
<evidence type="ECO:0000256" key="3">
    <source>
        <dbReference type="ARBA" id="ARBA00022692"/>
    </source>
</evidence>
<dbReference type="InterPro" id="IPR050352">
    <property type="entry name" value="ABCG_transporters"/>
</dbReference>
<evidence type="ECO:0000256" key="1">
    <source>
        <dbReference type="ARBA" id="ARBA00004141"/>
    </source>
</evidence>
<evidence type="ECO:0000259" key="7">
    <source>
        <dbReference type="PROSITE" id="PS50893"/>
    </source>
</evidence>
<evidence type="ECO:0000256" key="2">
    <source>
        <dbReference type="ARBA" id="ARBA00022448"/>
    </source>
</evidence>
<dbReference type="GO" id="GO:0016887">
    <property type="term" value="F:ATP hydrolysis activity"/>
    <property type="evidence" value="ECO:0007669"/>
    <property type="project" value="InterPro"/>
</dbReference>
<keyword evidence="9" id="KW-1185">Reference proteome</keyword>
<comment type="caution">
    <text evidence="8">The sequence shown here is derived from an EMBL/GenBank/DDBJ whole genome shotgun (WGS) entry which is preliminary data.</text>
</comment>
<dbReference type="InterPro" id="IPR003593">
    <property type="entry name" value="AAA+_ATPase"/>
</dbReference>
<protein>
    <recommendedName>
        <fullName evidence="7">ABC transporter domain-containing protein</fullName>
    </recommendedName>
</protein>
<evidence type="ECO:0000256" key="4">
    <source>
        <dbReference type="ARBA" id="ARBA00022989"/>
    </source>
</evidence>